<keyword evidence="3" id="KW-0472">Membrane</keyword>
<evidence type="ECO:0000313" key="7">
    <source>
        <dbReference type="Proteomes" id="UP000053144"/>
    </source>
</evidence>
<dbReference type="Gene3D" id="1.10.520.10">
    <property type="match status" value="1"/>
</dbReference>
<dbReference type="EMBL" id="JABFOF010000010">
    <property type="protein sequence ID" value="KAG2376224.1"/>
    <property type="molecule type" value="Genomic_DNA"/>
</dbReference>
<dbReference type="OrthoDB" id="2859658at2759"/>
<evidence type="ECO:0000313" key="6">
    <source>
        <dbReference type="EMBL" id="KOM28111.1"/>
    </source>
</evidence>
<feature type="transmembrane region" description="Helical" evidence="3">
    <location>
        <begin position="279"/>
        <end position="297"/>
    </location>
</feature>
<keyword evidence="3" id="KW-0812">Transmembrane</keyword>
<keyword evidence="3" id="KW-1133">Transmembrane helix</keyword>
<dbReference type="GO" id="GO:0042744">
    <property type="term" value="P:hydrogen peroxide catabolic process"/>
    <property type="evidence" value="ECO:0007669"/>
    <property type="project" value="TreeGrafter"/>
</dbReference>
<keyword evidence="1" id="KW-0560">Oxidoreductase</keyword>
<evidence type="ECO:0000256" key="3">
    <source>
        <dbReference type="SAM" id="Phobius"/>
    </source>
</evidence>
<dbReference type="Pfam" id="PF00141">
    <property type="entry name" value="peroxidase"/>
    <property type="match status" value="1"/>
</dbReference>
<accession>A0A0L9TCK8</accession>
<proteinExistence type="inferred from homology"/>
<dbReference type="InterPro" id="IPR002016">
    <property type="entry name" value="Haem_peroxidase"/>
</dbReference>
<evidence type="ECO:0000256" key="2">
    <source>
        <dbReference type="RuleBase" id="RU004241"/>
    </source>
</evidence>
<dbReference type="FunFam" id="1.10.520.10:FF:000032">
    <property type="entry name" value="Peroxidase"/>
    <property type="match status" value="1"/>
</dbReference>
<sequence>MDAVDEEYLKEIEIARRELRSFITNNKCAPLIIQLAWNDAATYDARSRTGGPNGSIRFITKHEAIKELQKAVQYCDIVKHRLKLKKVSYADLYQLAGVVAIEVTQGPIIDFVPGRKDSNESPRVQAHFLNGEEDARSLRRKFSRMGLSEDEDIVVLCGGHALIRAMHPKVAMRETPKGETHEDRSKFEERKWTKEPLKFDNSYFKELLSKGASFSRLPMDSALVEDQRFYHYVERYAKDEDIFFKEYAISHKKLSELGFDPQNLNKSKGLYQKLNQHRGLVGIGIISVAVAGILGYLHKKKKNQLKD</sequence>
<dbReference type="AlphaFoldDB" id="A0A0L9TCK8"/>
<evidence type="ECO:0000313" key="5">
    <source>
        <dbReference type="EMBL" id="KAG2376224.1"/>
    </source>
</evidence>
<dbReference type="PRINTS" id="PR00459">
    <property type="entry name" value="ASPEROXIDASE"/>
</dbReference>
<reference evidence="5 8" key="3">
    <citation type="submission" date="2020-05" db="EMBL/GenBank/DDBJ databases">
        <title>Vigna angularis (adzuki bean) Var. LongXiaoDou No. 4 denovo assembly.</title>
        <authorList>
            <person name="Xiang H."/>
        </authorList>
    </citation>
    <scope>NUCLEOTIDE SEQUENCE [LARGE SCALE GENOMIC DNA]</scope>
    <source>
        <tissue evidence="5">Leaf</tissue>
    </source>
</reference>
<dbReference type="GO" id="GO:0004601">
    <property type="term" value="F:peroxidase activity"/>
    <property type="evidence" value="ECO:0007669"/>
    <property type="project" value="UniProtKB-KW"/>
</dbReference>
<keyword evidence="5" id="KW-0575">Peroxidase</keyword>
<evidence type="ECO:0000313" key="8">
    <source>
        <dbReference type="Proteomes" id="UP000743370"/>
    </source>
</evidence>
<dbReference type="InterPro" id="IPR044831">
    <property type="entry name" value="Ccp1-like"/>
</dbReference>
<dbReference type="Gramene" id="KOM28111">
    <property type="protein sequence ID" value="KOM28111"/>
    <property type="gene ID" value="LR48_Vigan499s005500"/>
</dbReference>
<dbReference type="OMA" id="NKCAPLM"/>
<dbReference type="Proteomes" id="UP000743370">
    <property type="component" value="Unassembled WGS sequence"/>
</dbReference>
<evidence type="ECO:0000259" key="4">
    <source>
        <dbReference type="PROSITE" id="PS50873"/>
    </source>
</evidence>
<dbReference type="InterPro" id="IPR002207">
    <property type="entry name" value="Peroxidase_I"/>
</dbReference>
<protein>
    <submittedName>
        <fullName evidence="5">L-ascorbate peroxidase</fullName>
    </submittedName>
</protein>
<dbReference type="GO" id="GO:0000302">
    <property type="term" value="P:response to reactive oxygen species"/>
    <property type="evidence" value="ECO:0007669"/>
    <property type="project" value="TreeGrafter"/>
</dbReference>
<dbReference type="STRING" id="3914.A0A0L9TCK8"/>
<evidence type="ECO:0000256" key="1">
    <source>
        <dbReference type="ARBA" id="ARBA00023002"/>
    </source>
</evidence>
<reference evidence="7" key="1">
    <citation type="journal article" date="2015" name="Proc. Natl. Acad. Sci. U.S.A.">
        <title>Genome sequencing of adzuki bean (Vigna angularis) provides insight into high starch and low fat accumulation and domestication.</title>
        <authorList>
            <person name="Yang K."/>
            <person name="Tian Z."/>
            <person name="Chen C."/>
            <person name="Luo L."/>
            <person name="Zhao B."/>
            <person name="Wang Z."/>
            <person name="Yu L."/>
            <person name="Li Y."/>
            <person name="Sun Y."/>
            <person name="Li W."/>
            <person name="Chen Y."/>
            <person name="Li Y."/>
            <person name="Zhang Y."/>
            <person name="Ai D."/>
            <person name="Zhao J."/>
            <person name="Shang C."/>
            <person name="Ma Y."/>
            <person name="Wu B."/>
            <person name="Wang M."/>
            <person name="Gao L."/>
            <person name="Sun D."/>
            <person name="Zhang P."/>
            <person name="Guo F."/>
            <person name="Wang W."/>
            <person name="Li Y."/>
            <person name="Wang J."/>
            <person name="Varshney R.K."/>
            <person name="Wang J."/>
            <person name="Ling H.Q."/>
            <person name="Wan P."/>
        </authorList>
    </citation>
    <scope>NUCLEOTIDE SEQUENCE</scope>
    <source>
        <strain evidence="7">cv. Jingnong 6</strain>
    </source>
</reference>
<dbReference type="EMBL" id="KQ258413">
    <property type="protein sequence ID" value="KOM28111.1"/>
    <property type="molecule type" value="Genomic_DNA"/>
</dbReference>
<dbReference type="SUPFAM" id="SSF48113">
    <property type="entry name" value="Heme-dependent peroxidases"/>
    <property type="match status" value="1"/>
</dbReference>
<dbReference type="PANTHER" id="PTHR31356:SF38">
    <property type="entry name" value="L-ASCORBATE PEROXIDASE 5, PEROXISOMAL"/>
    <property type="match status" value="1"/>
</dbReference>
<gene>
    <name evidence="5" type="ORF">HKW66_Vig0156220</name>
    <name evidence="6" type="ORF">LR48_Vigan499s005500</name>
</gene>
<dbReference type="Gene3D" id="1.10.420.10">
    <property type="entry name" value="Peroxidase, domain 2"/>
    <property type="match status" value="1"/>
</dbReference>
<dbReference type="PRINTS" id="PR00458">
    <property type="entry name" value="PEROXIDASE"/>
</dbReference>
<dbReference type="InterPro" id="IPR010255">
    <property type="entry name" value="Haem_peroxidase_sf"/>
</dbReference>
<dbReference type="GO" id="GO:0034599">
    <property type="term" value="P:cellular response to oxidative stress"/>
    <property type="evidence" value="ECO:0007669"/>
    <property type="project" value="InterPro"/>
</dbReference>
<dbReference type="PROSITE" id="PS50873">
    <property type="entry name" value="PEROXIDASE_4"/>
    <property type="match status" value="1"/>
</dbReference>
<dbReference type="PANTHER" id="PTHR31356">
    <property type="entry name" value="THYLAKOID LUMENAL 29 KDA PROTEIN, CHLOROPLASTIC-RELATED"/>
    <property type="match status" value="1"/>
</dbReference>
<reference evidence="6" key="2">
    <citation type="submission" date="2015-02" db="EMBL/GenBank/DDBJ databases">
        <authorList>
            <person name="Chooi Y.-H."/>
        </authorList>
    </citation>
    <scope>NUCLEOTIDE SEQUENCE</scope>
    <source>
        <tissue evidence="6">Seedling</tissue>
    </source>
</reference>
<dbReference type="Proteomes" id="UP000053144">
    <property type="component" value="Unassembled WGS sequence"/>
</dbReference>
<name>A0A0L9TCK8_PHAAN</name>
<dbReference type="GO" id="GO:0009507">
    <property type="term" value="C:chloroplast"/>
    <property type="evidence" value="ECO:0007669"/>
    <property type="project" value="TreeGrafter"/>
</dbReference>
<comment type="similarity">
    <text evidence="2">Belongs to the peroxidase family.</text>
</comment>
<organism evidence="6 7">
    <name type="scientific">Phaseolus angularis</name>
    <name type="common">Azuki bean</name>
    <name type="synonym">Vigna angularis</name>
    <dbReference type="NCBI Taxonomy" id="3914"/>
    <lineage>
        <taxon>Eukaryota</taxon>
        <taxon>Viridiplantae</taxon>
        <taxon>Streptophyta</taxon>
        <taxon>Embryophyta</taxon>
        <taxon>Tracheophyta</taxon>
        <taxon>Spermatophyta</taxon>
        <taxon>Magnoliopsida</taxon>
        <taxon>eudicotyledons</taxon>
        <taxon>Gunneridae</taxon>
        <taxon>Pentapetalae</taxon>
        <taxon>rosids</taxon>
        <taxon>fabids</taxon>
        <taxon>Fabales</taxon>
        <taxon>Fabaceae</taxon>
        <taxon>Papilionoideae</taxon>
        <taxon>50 kb inversion clade</taxon>
        <taxon>NPAAA clade</taxon>
        <taxon>indigoferoid/millettioid clade</taxon>
        <taxon>Phaseoleae</taxon>
        <taxon>Vigna</taxon>
    </lineage>
</organism>
<feature type="domain" description="Plant heme peroxidase family profile" evidence="4">
    <location>
        <begin position="29"/>
        <end position="273"/>
    </location>
</feature>
<dbReference type="GO" id="GO:0020037">
    <property type="term" value="F:heme binding"/>
    <property type="evidence" value="ECO:0007669"/>
    <property type="project" value="InterPro"/>
</dbReference>